<accession>A0A426SQT8</accession>
<organism evidence="1 2">
    <name type="scientific">Brachybacterium paraconglomeratum</name>
    <dbReference type="NCBI Taxonomy" id="173362"/>
    <lineage>
        <taxon>Bacteria</taxon>
        <taxon>Bacillati</taxon>
        <taxon>Actinomycetota</taxon>
        <taxon>Actinomycetes</taxon>
        <taxon>Micrococcales</taxon>
        <taxon>Dermabacteraceae</taxon>
        <taxon>Brachybacterium</taxon>
    </lineage>
</organism>
<proteinExistence type="predicted"/>
<reference evidence="1 2" key="1">
    <citation type="submission" date="2018-07" db="EMBL/GenBank/DDBJ databases">
        <title>Brachybacteriurn paraconglorneratum KCTC 9916.</title>
        <authorList>
            <person name="Li Y."/>
        </authorList>
    </citation>
    <scope>NUCLEOTIDE SEQUENCE [LARGE SCALE GENOMIC DNA]</scope>
    <source>
        <strain evidence="1 2">KCTC 9916</strain>
    </source>
</reference>
<sequence length="150" mass="16387">MAAKKSAQVETKGGGLKKAISFLGMATPFVIRLVQMLRDNPEVWDYVKEQLEKLRRHDKATPEAMLATLDALREQVTLLTESADDEQEAAKAAAWSAKLDSASRAAQLLAAPGSTAKQRKTLKKQIDSLRQDIFAAYVTELGEDASAGRK</sequence>
<dbReference type="GeneID" id="78120192"/>
<protein>
    <submittedName>
        <fullName evidence="1">Uncharacterized protein</fullName>
    </submittedName>
</protein>
<evidence type="ECO:0000313" key="2">
    <source>
        <dbReference type="Proteomes" id="UP000274327"/>
    </source>
</evidence>
<dbReference type="RefSeq" id="WP_126985015.1">
    <property type="nucleotide sequence ID" value="NZ_ML133851.1"/>
</dbReference>
<comment type="caution">
    <text evidence="1">The sequence shown here is derived from an EMBL/GenBank/DDBJ whole genome shotgun (WGS) entry which is preliminary data.</text>
</comment>
<keyword evidence="2" id="KW-1185">Reference proteome</keyword>
<dbReference type="AlphaFoldDB" id="A0A426SQT8"/>
<name>A0A426SQT8_9MICO</name>
<evidence type="ECO:0000313" key="1">
    <source>
        <dbReference type="EMBL" id="RRR20556.1"/>
    </source>
</evidence>
<dbReference type="Proteomes" id="UP000274327">
    <property type="component" value="Unassembled WGS sequence"/>
</dbReference>
<gene>
    <name evidence="1" type="ORF">DS079_03995</name>
</gene>
<dbReference type="EMBL" id="QOCI01000001">
    <property type="protein sequence ID" value="RRR20556.1"/>
    <property type="molecule type" value="Genomic_DNA"/>
</dbReference>